<dbReference type="STRING" id="454136.NIES2119_11185"/>
<reference evidence="1 2" key="1">
    <citation type="submission" date="2016-11" db="EMBL/GenBank/DDBJ databases">
        <title>Draft Genome Sequences of Nine Cyanobacterial Strains from Diverse Habitats.</title>
        <authorList>
            <person name="Zhu T."/>
            <person name="Hou S."/>
            <person name="Lu X."/>
            <person name="Hess W.R."/>
        </authorList>
    </citation>
    <scope>NUCLEOTIDE SEQUENCE [LARGE SCALE GENOMIC DNA]</scope>
    <source>
        <strain evidence="1 2">IAM M-71</strain>
    </source>
</reference>
<dbReference type="EMBL" id="MRCE01000009">
    <property type="protein sequence ID" value="OKH38113.1"/>
    <property type="molecule type" value="Genomic_DNA"/>
</dbReference>
<accession>A0A1U7ILP7</accession>
<sequence length="194" mass="21936">MKIELSELIKQSYSENEASKYVECSLTKEDYGLIVESAKGILDNFPSIHNCCAPMSAIWTAMIRDNTDIPAYMVAGSLDIMGKRIFGDNMNTHDMSQTFSKSNLDWDGHCWVVFGDCIGEISLFRTAYSKHSPQWLREMIRSQFGEGRGMLLATPSKLLEHGLVYTPSYVLKDSEITGLVKSIELIINKHKRDQ</sequence>
<comment type="caution">
    <text evidence="1">The sequence shown here is derived from an EMBL/GenBank/DDBJ whole genome shotgun (WGS) entry which is preliminary data.</text>
</comment>
<protein>
    <submittedName>
        <fullName evidence="1">Uncharacterized protein</fullName>
    </submittedName>
</protein>
<proteinExistence type="predicted"/>
<dbReference type="OrthoDB" id="7502176at2"/>
<name>A0A1U7ILP7_9CYAN</name>
<dbReference type="Proteomes" id="UP000185860">
    <property type="component" value="Unassembled WGS sequence"/>
</dbReference>
<evidence type="ECO:0000313" key="2">
    <source>
        <dbReference type="Proteomes" id="UP000185860"/>
    </source>
</evidence>
<organism evidence="1 2">
    <name type="scientific">[Phormidium ambiguum] IAM M-71</name>
    <dbReference type="NCBI Taxonomy" id="454136"/>
    <lineage>
        <taxon>Bacteria</taxon>
        <taxon>Bacillati</taxon>
        <taxon>Cyanobacteriota</taxon>
        <taxon>Cyanophyceae</taxon>
        <taxon>Oscillatoriophycideae</taxon>
        <taxon>Aerosakkonematales</taxon>
        <taxon>Aerosakkonemataceae</taxon>
        <taxon>Floridanema</taxon>
    </lineage>
</organism>
<dbReference type="AlphaFoldDB" id="A0A1U7ILP7"/>
<dbReference type="RefSeq" id="WP_073593553.1">
    <property type="nucleotide sequence ID" value="NZ_MRCE01000009.1"/>
</dbReference>
<gene>
    <name evidence="1" type="ORF">NIES2119_11185</name>
</gene>
<evidence type="ECO:0000313" key="1">
    <source>
        <dbReference type="EMBL" id="OKH38113.1"/>
    </source>
</evidence>